<keyword evidence="3" id="KW-0731">Sigma factor</keyword>
<dbReference type="Pfam" id="PF04542">
    <property type="entry name" value="Sigma70_r2"/>
    <property type="match status" value="1"/>
</dbReference>
<dbReference type="InterPro" id="IPR013325">
    <property type="entry name" value="RNA_pol_sigma_r2"/>
</dbReference>
<dbReference type="NCBIfam" id="TIGR02937">
    <property type="entry name" value="sigma70-ECF"/>
    <property type="match status" value="1"/>
</dbReference>
<dbReference type="Proteomes" id="UP000320300">
    <property type="component" value="Unassembled WGS sequence"/>
</dbReference>
<sequence length="193" mass="22628">MQNDKEVIQALKAGEDAAFRIVFDTNFRRLFAFSYRMLKSKEQAEEVVHDALLNVWVNRSRLNEDLPITPYLYTITRRLTLNALRQVATSQRMIDQLWRDMETVSNSTEEAILLTDLQKFTDTALNILPRQQQLVFKMSRYEGLNYDEIAAKLNISRNTVKNHLIAALKTLRLHFNMSDMSCFLLLSSYFIKR</sequence>
<comment type="similarity">
    <text evidence="1">Belongs to the sigma-70 factor family. ECF subfamily.</text>
</comment>
<dbReference type="GO" id="GO:0003677">
    <property type="term" value="F:DNA binding"/>
    <property type="evidence" value="ECO:0007669"/>
    <property type="project" value="InterPro"/>
</dbReference>
<dbReference type="InterPro" id="IPR014327">
    <property type="entry name" value="RNA_pol_sigma70_bacteroid"/>
</dbReference>
<dbReference type="Pfam" id="PF08281">
    <property type="entry name" value="Sigma70_r4_2"/>
    <property type="match status" value="1"/>
</dbReference>
<dbReference type="GO" id="GO:0006352">
    <property type="term" value="P:DNA-templated transcription initiation"/>
    <property type="evidence" value="ECO:0007669"/>
    <property type="project" value="InterPro"/>
</dbReference>
<organism evidence="7 8">
    <name type="scientific">Pedobacter westerhofensis</name>
    <dbReference type="NCBI Taxonomy" id="425512"/>
    <lineage>
        <taxon>Bacteria</taxon>
        <taxon>Pseudomonadati</taxon>
        <taxon>Bacteroidota</taxon>
        <taxon>Sphingobacteriia</taxon>
        <taxon>Sphingobacteriales</taxon>
        <taxon>Sphingobacteriaceae</taxon>
        <taxon>Pedobacter</taxon>
    </lineage>
</organism>
<protein>
    <submittedName>
        <fullName evidence="7">RNA polymerase sigma-70 factor, ECF subfamily</fullName>
    </submittedName>
</protein>
<dbReference type="Gene3D" id="1.10.10.10">
    <property type="entry name" value="Winged helix-like DNA-binding domain superfamily/Winged helix DNA-binding domain"/>
    <property type="match status" value="1"/>
</dbReference>
<dbReference type="PANTHER" id="PTHR43133:SF46">
    <property type="entry name" value="RNA POLYMERASE SIGMA-70 FACTOR ECF SUBFAMILY"/>
    <property type="match status" value="1"/>
</dbReference>
<dbReference type="InterPro" id="IPR013324">
    <property type="entry name" value="RNA_pol_sigma_r3/r4-like"/>
</dbReference>
<dbReference type="CDD" id="cd06171">
    <property type="entry name" value="Sigma70_r4"/>
    <property type="match status" value="1"/>
</dbReference>
<dbReference type="InterPro" id="IPR039425">
    <property type="entry name" value="RNA_pol_sigma-70-like"/>
</dbReference>
<proteinExistence type="inferred from homology"/>
<evidence type="ECO:0000259" key="5">
    <source>
        <dbReference type="Pfam" id="PF04542"/>
    </source>
</evidence>
<evidence type="ECO:0000256" key="2">
    <source>
        <dbReference type="ARBA" id="ARBA00023015"/>
    </source>
</evidence>
<keyword evidence="4" id="KW-0804">Transcription</keyword>
<accession>A0A521AGH2</accession>
<evidence type="ECO:0000259" key="6">
    <source>
        <dbReference type="Pfam" id="PF08281"/>
    </source>
</evidence>
<dbReference type="InterPro" id="IPR036388">
    <property type="entry name" value="WH-like_DNA-bd_sf"/>
</dbReference>
<dbReference type="SUPFAM" id="SSF88659">
    <property type="entry name" value="Sigma3 and sigma4 domains of RNA polymerase sigma factors"/>
    <property type="match status" value="1"/>
</dbReference>
<feature type="domain" description="RNA polymerase sigma-70 region 2" evidence="5">
    <location>
        <begin position="23"/>
        <end position="86"/>
    </location>
</feature>
<dbReference type="EMBL" id="FXTN01000001">
    <property type="protein sequence ID" value="SMO33902.1"/>
    <property type="molecule type" value="Genomic_DNA"/>
</dbReference>
<keyword evidence="2" id="KW-0805">Transcription regulation</keyword>
<gene>
    <name evidence="7" type="ORF">SAMN06265348_101182</name>
</gene>
<evidence type="ECO:0000313" key="7">
    <source>
        <dbReference type="EMBL" id="SMO33902.1"/>
    </source>
</evidence>
<dbReference type="InterPro" id="IPR007627">
    <property type="entry name" value="RNA_pol_sigma70_r2"/>
</dbReference>
<dbReference type="InterPro" id="IPR013249">
    <property type="entry name" value="RNA_pol_sigma70_r4_t2"/>
</dbReference>
<evidence type="ECO:0000256" key="3">
    <source>
        <dbReference type="ARBA" id="ARBA00023082"/>
    </source>
</evidence>
<dbReference type="RefSeq" id="WP_142526300.1">
    <property type="nucleotide sequence ID" value="NZ_CBCSJO010000002.1"/>
</dbReference>
<dbReference type="SUPFAM" id="SSF88946">
    <property type="entry name" value="Sigma2 domain of RNA polymerase sigma factors"/>
    <property type="match status" value="1"/>
</dbReference>
<dbReference type="InterPro" id="IPR014284">
    <property type="entry name" value="RNA_pol_sigma-70_dom"/>
</dbReference>
<evidence type="ECO:0000313" key="8">
    <source>
        <dbReference type="Proteomes" id="UP000320300"/>
    </source>
</evidence>
<dbReference type="AlphaFoldDB" id="A0A521AGH2"/>
<dbReference type="PANTHER" id="PTHR43133">
    <property type="entry name" value="RNA POLYMERASE ECF-TYPE SIGMA FACTO"/>
    <property type="match status" value="1"/>
</dbReference>
<reference evidence="7 8" key="1">
    <citation type="submission" date="2017-05" db="EMBL/GenBank/DDBJ databases">
        <authorList>
            <person name="Varghese N."/>
            <person name="Submissions S."/>
        </authorList>
    </citation>
    <scope>NUCLEOTIDE SEQUENCE [LARGE SCALE GENOMIC DNA]</scope>
    <source>
        <strain evidence="7 8">DSM 19036</strain>
    </source>
</reference>
<evidence type="ECO:0000256" key="4">
    <source>
        <dbReference type="ARBA" id="ARBA00023163"/>
    </source>
</evidence>
<dbReference type="GO" id="GO:0016987">
    <property type="term" value="F:sigma factor activity"/>
    <property type="evidence" value="ECO:0007669"/>
    <property type="project" value="UniProtKB-KW"/>
</dbReference>
<dbReference type="NCBIfam" id="TIGR02985">
    <property type="entry name" value="Sig70_bacteroi1"/>
    <property type="match status" value="1"/>
</dbReference>
<name>A0A521AGH2_9SPHI</name>
<feature type="domain" description="RNA polymerase sigma factor 70 region 4 type 2" evidence="6">
    <location>
        <begin position="122"/>
        <end position="171"/>
    </location>
</feature>
<evidence type="ECO:0000256" key="1">
    <source>
        <dbReference type="ARBA" id="ARBA00010641"/>
    </source>
</evidence>
<dbReference type="OrthoDB" id="659577at2"/>
<dbReference type="Gene3D" id="1.10.1740.10">
    <property type="match status" value="1"/>
</dbReference>
<keyword evidence="8" id="KW-1185">Reference proteome</keyword>